<dbReference type="SUPFAM" id="SSF53335">
    <property type="entry name" value="S-adenosyl-L-methionine-dependent methyltransferases"/>
    <property type="match status" value="1"/>
</dbReference>
<keyword evidence="2" id="KW-0808">Transferase</keyword>
<accession>A0A3B1ARM6</accession>
<dbReference type="PANTHER" id="PTHR36112">
    <property type="entry name" value="RIBOSOMAL RNA SMALL SUBUNIT METHYLTRANSFERASE J"/>
    <property type="match status" value="1"/>
</dbReference>
<dbReference type="EC" id="2.1.1.242" evidence="2"/>
<gene>
    <name evidence="2" type="ORF">MNBD_GAMMA19-1380</name>
</gene>
<proteinExistence type="inferred from homology"/>
<name>A0A3B1ARM6_9ZZZZ</name>
<dbReference type="InterPro" id="IPR007536">
    <property type="entry name" value="16SrRNA_methylTrfase_J"/>
</dbReference>
<protein>
    <submittedName>
        <fullName evidence="2">16S rRNA (Guanine(1516)-N(2))-methyltransferase</fullName>
        <ecNumber evidence="2">2.1.1.242</ecNumber>
    </submittedName>
</protein>
<dbReference type="InterPro" id="IPR029063">
    <property type="entry name" value="SAM-dependent_MTases_sf"/>
</dbReference>
<evidence type="ECO:0000256" key="1">
    <source>
        <dbReference type="SAM" id="MobiDB-lite"/>
    </source>
</evidence>
<keyword evidence="2" id="KW-0489">Methyltransferase</keyword>
<dbReference type="HAMAP" id="MF_01523">
    <property type="entry name" value="16SrRNA_methyltr_J"/>
    <property type="match status" value="1"/>
</dbReference>
<dbReference type="Pfam" id="PF04445">
    <property type="entry name" value="SAM_MT"/>
    <property type="match status" value="1"/>
</dbReference>
<dbReference type="EMBL" id="UOFV01000319">
    <property type="protein sequence ID" value="VAX02484.1"/>
    <property type="molecule type" value="Genomic_DNA"/>
</dbReference>
<organism evidence="2">
    <name type="scientific">hydrothermal vent metagenome</name>
    <dbReference type="NCBI Taxonomy" id="652676"/>
    <lineage>
        <taxon>unclassified sequences</taxon>
        <taxon>metagenomes</taxon>
        <taxon>ecological metagenomes</taxon>
    </lineage>
</organism>
<dbReference type="AlphaFoldDB" id="A0A3B1ARM6"/>
<dbReference type="PANTHER" id="PTHR36112:SF1">
    <property type="entry name" value="RIBOSOMAL RNA SMALL SUBUNIT METHYLTRANSFERASE J"/>
    <property type="match status" value="1"/>
</dbReference>
<dbReference type="CDD" id="cd02440">
    <property type="entry name" value="AdoMet_MTases"/>
    <property type="match status" value="1"/>
</dbReference>
<dbReference type="Gene3D" id="3.40.50.150">
    <property type="entry name" value="Vaccinia Virus protein VP39"/>
    <property type="match status" value="1"/>
</dbReference>
<evidence type="ECO:0000313" key="2">
    <source>
        <dbReference type="EMBL" id="VAX02484.1"/>
    </source>
</evidence>
<feature type="region of interest" description="Disordered" evidence="1">
    <location>
        <begin position="218"/>
        <end position="251"/>
    </location>
</feature>
<sequence length="251" mass="27208">MPVCDLSTPGACSTFRFYLSLFSANPQDNIKTLGLASTGDDFKGNVHIDFVHGKLGHRRQFGGGRGQALAKAIGMKQGNNPTIVDATAGLGRDAFILASLGAQVTMIERSPILAALLEDGLQRLAAEPELSSIAGQQLQLVQANAIEWLQQQTTENTANRPEVVYLDPMYPHRSKSALVKKEMRALRVLVGDDEDAGLLLQAARQCALKRVVVKRPKGAPFVDDSKPSGNVQSKNTRYDIYPVSNAREHNS</sequence>
<reference evidence="2" key="1">
    <citation type="submission" date="2018-06" db="EMBL/GenBank/DDBJ databases">
        <authorList>
            <person name="Zhirakovskaya E."/>
        </authorList>
    </citation>
    <scope>NUCLEOTIDE SEQUENCE</scope>
</reference>
<dbReference type="GO" id="GO:0008990">
    <property type="term" value="F:rRNA (guanine-N2-)-methyltransferase activity"/>
    <property type="evidence" value="ECO:0007669"/>
    <property type="project" value="InterPro"/>
</dbReference>